<evidence type="ECO:0000313" key="2">
    <source>
        <dbReference type="Proteomes" id="UP000000263"/>
    </source>
</evidence>
<keyword evidence="2" id="KW-1185">Reference proteome</keyword>
<protein>
    <submittedName>
        <fullName evidence="1">Uncharacterized protein</fullName>
    </submittedName>
</protein>
<dbReference type="Gene3D" id="2.40.10.10">
    <property type="entry name" value="Trypsin-like serine proteases"/>
    <property type="match status" value="1"/>
</dbReference>
<dbReference type="Proteomes" id="UP000000263">
    <property type="component" value="Chromosome"/>
</dbReference>
<dbReference type="KEGG" id="rca:Rcas_2650"/>
<proteinExistence type="predicted"/>
<dbReference type="AlphaFoldDB" id="A7NMG0"/>
<dbReference type="RefSeq" id="WP_012121146.1">
    <property type="nucleotide sequence ID" value="NC_009767.1"/>
</dbReference>
<gene>
    <name evidence="1" type="ordered locus">Rcas_2650</name>
</gene>
<organism evidence="1 2">
    <name type="scientific">Roseiflexus castenholzii (strain DSM 13941 / HLO8)</name>
    <dbReference type="NCBI Taxonomy" id="383372"/>
    <lineage>
        <taxon>Bacteria</taxon>
        <taxon>Bacillati</taxon>
        <taxon>Chloroflexota</taxon>
        <taxon>Chloroflexia</taxon>
        <taxon>Chloroflexales</taxon>
        <taxon>Roseiflexineae</taxon>
        <taxon>Roseiflexaceae</taxon>
        <taxon>Roseiflexus</taxon>
    </lineage>
</organism>
<dbReference type="STRING" id="383372.Rcas_2650"/>
<evidence type="ECO:0000313" key="1">
    <source>
        <dbReference type="EMBL" id="ABU58722.1"/>
    </source>
</evidence>
<dbReference type="OrthoDB" id="104542at2"/>
<reference evidence="1 2" key="1">
    <citation type="submission" date="2007-08" db="EMBL/GenBank/DDBJ databases">
        <title>Complete sequence of Roseiflexus castenholzii DSM 13941.</title>
        <authorList>
            <consortium name="US DOE Joint Genome Institute"/>
            <person name="Copeland A."/>
            <person name="Lucas S."/>
            <person name="Lapidus A."/>
            <person name="Barry K."/>
            <person name="Glavina del Rio T."/>
            <person name="Dalin E."/>
            <person name="Tice H."/>
            <person name="Pitluck S."/>
            <person name="Thompson L.S."/>
            <person name="Brettin T."/>
            <person name="Bruce D."/>
            <person name="Detter J.C."/>
            <person name="Han C."/>
            <person name="Tapia R."/>
            <person name="Schmutz J."/>
            <person name="Larimer F."/>
            <person name="Land M."/>
            <person name="Hauser L."/>
            <person name="Kyrpides N."/>
            <person name="Mikhailova N."/>
            <person name="Bryant D.A."/>
            <person name="Hanada S."/>
            <person name="Tsukatani Y."/>
            <person name="Richardson P."/>
        </authorList>
    </citation>
    <scope>NUCLEOTIDE SEQUENCE [LARGE SCALE GENOMIC DNA]</scope>
    <source>
        <strain evidence="2">DSM 13941 / HLO8</strain>
    </source>
</reference>
<dbReference type="EMBL" id="CP000804">
    <property type="protein sequence ID" value="ABU58722.1"/>
    <property type="molecule type" value="Genomic_DNA"/>
</dbReference>
<dbReference type="HOGENOM" id="CLU_784996_0_0_0"/>
<dbReference type="InterPro" id="IPR009003">
    <property type="entry name" value="Peptidase_S1_PA"/>
</dbReference>
<sequence>MDDERLRAARARLMVRRLAPSFLYNPAYRVSMVDFGIPIRAEAADERPTIRFHVPQKLSRTQLERAGIEAVPRQIGEFVTDVIEGAYVPHIWNWWYPPQPPTGGARARHDPMRGGISISVARDYSAGTLGGLVRDRATGELMILSNWHVLAAERWVAAGLPICQPGRLDGGMPYDIVATTMRHAMRQKIDAAVATLTGDRSLVNNQLNIGSVTGVALPRLGMRITKSGRTTGVTEGIITGVEGQTRLWYGSMQRTIEHVMTIVPTPGKREVSAGGDSGSWWLDADTYAAVGLHFAGSDDPEQALAIDMLSVLDALNVEIVTERTSVTDRRRPEAAVREAWQAVEREMLETLAR</sequence>
<name>A7NMG0_ROSCS</name>
<accession>A7NMG0</accession>
<dbReference type="InterPro" id="IPR043504">
    <property type="entry name" value="Peptidase_S1_PA_chymotrypsin"/>
</dbReference>
<dbReference type="SUPFAM" id="SSF50494">
    <property type="entry name" value="Trypsin-like serine proteases"/>
    <property type="match status" value="1"/>
</dbReference>
<dbReference type="eggNOG" id="COG1864">
    <property type="taxonomic scope" value="Bacteria"/>
</dbReference>